<dbReference type="Proteomes" id="UP001152300">
    <property type="component" value="Unassembled WGS sequence"/>
</dbReference>
<feature type="region of interest" description="Disordered" evidence="1">
    <location>
        <begin position="1"/>
        <end position="34"/>
    </location>
</feature>
<keyword evidence="3" id="KW-1185">Reference proteome</keyword>
<evidence type="ECO:0000256" key="1">
    <source>
        <dbReference type="SAM" id="MobiDB-lite"/>
    </source>
</evidence>
<dbReference type="AlphaFoldDB" id="A0A9X0AEM4"/>
<reference evidence="2" key="1">
    <citation type="submission" date="2022-11" db="EMBL/GenBank/DDBJ databases">
        <title>Genome Resource of Sclerotinia nivalis Strain SnTB1, a Plant Pathogen Isolated from American Ginseng.</title>
        <authorList>
            <person name="Fan S."/>
        </authorList>
    </citation>
    <scope>NUCLEOTIDE SEQUENCE</scope>
    <source>
        <strain evidence="2">SnTB1</strain>
    </source>
</reference>
<organism evidence="2 3">
    <name type="scientific">Sclerotinia nivalis</name>
    <dbReference type="NCBI Taxonomy" id="352851"/>
    <lineage>
        <taxon>Eukaryota</taxon>
        <taxon>Fungi</taxon>
        <taxon>Dikarya</taxon>
        <taxon>Ascomycota</taxon>
        <taxon>Pezizomycotina</taxon>
        <taxon>Leotiomycetes</taxon>
        <taxon>Helotiales</taxon>
        <taxon>Sclerotiniaceae</taxon>
        <taxon>Sclerotinia</taxon>
    </lineage>
</organism>
<evidence type="ECO:0000313" key="3">
    <source>
        <dbReference type="Proteomes" id="UP001152300"/>
    </source>
</evidence>
<evidence type="ECO:0000313" key="2">
    <source>
        <dbReference type="EMBL" id="KAJ8061422.1"/>
    </source>
</evidence>
<proteinExistence type="predicted"/>
<feature type="compositionally biased region" description="Polar residues" evidence="1">
    <location>
        <begin position="1"/>
        <end position="12"/>
    </location>
</feature>
<protein>
    <submittedName>
        <fullName evidence="2">Uncharacterized protein</fullName>
    </submittedName>
</protein>
<dbReference type="EMBL" id="JAPEIS010000011">
    <property type="protein sequence ID" value="KAJ8061422.1"/>
    <property type="molecule type" value="Genomic_DNA"/>
</dbReference>
<name>A0A9X0AEM4_9HELO</name>
<accession>A0A9X0AEM4</accession>
<sequence length="87" mass="9832">MTSPSPENFDYTNRSDRGDYVSGQSEGGRSPLSMSLGFLKNLTERKSTRGTNMKIYGNSFKFKAKIPGQLMVQHRKEEDQSPTVNLR</sequence>
<comment type="caution">
    <text evidence="2">The sequence shown here is derived from an EMBL/GenBank/DDBJ whole genome shotgun (WGS) entry which is preliminary data.</text>
</comment>
<gene>
    <name evidence="2" type="ORF">OCU04_009243</name>
</gene>